<comment type="caution">
    <text evidence="2">The sequence shown here is derived from an EMBL/GenBank/DDBJ whole genome shotgun (WGS) entry which is preliminary data.</text>
</comment>
<name>A0A4Z2HDI4_9TELE</name>
<evidence type="ECO:0000256" key="1">
    <source>
        <dbReference type="SAM" id="MobiDB-lite"/>
    </source>
</evidence>
<dbReference type="EMBL" id="SRLO01000285">
    <property type="protein sequence ID" value="TNN62852.1"/>
    <property type="molecule type" value="Genomic_DNA"/>
</dbReference>
<dbReference type="Proteomes" id="UP000314294">
    <property type="component" value="Unassembled WGS sequence"/>
</dbReference>
<gene>
    <name evidence="2" type="ORF">EYF80_026927</name>
</gene>
<feature type="compositionally biased region" description="Basic and acidic residues" evidence="1">
    <location>
        <begin position="95"/>
        <end position="105"/>
    </location>
</feature>
<feature type="region of interest" description="Disordered" evidence="1">
    <location>
        <begin position="1"/>
        <end position="59"/>
    </location>
</feature>
<sequence length="146" mass="15734">MGSECSSGSAPHPEAPLGQTGDVMAGRSTGPSAFVCLDEDTTGRTGRTQSAERKSEDGGRGAFCCRALSIGAVDRTDKETDKCLGTTEDSMKTWRDWRAPQDSQHRITRTIQYGSKHISGGSEASTAETRRTQRPSAQTRGFLMIF</sequence>
<reference evidence="2 3" key="1">
    <citation type="submission" date="2019-03" db="EMBL/GenBank/DDBJ databases">
        <title>First draft genome of Liparis tanakae, snailfish: a comprehensive survey of snailfish specific genes.</title>
        <authorList>
            <person name="Kim W."/>
            <person name="Song I."/>
            <person name="Jeong J.-H."/>
            <person name="Kim D."/>
            <person name="Kim S."/>
            <person name="Ryu S."/>
            <person name="Song J.Y."/>
            <person name="Lee S.K."/>
        </authorList>
    </citation>
    <scope>NUCLEOTIDE SEQUENCE [LARGE SCALE GENOMIC DNA]</scope>
    <source>
        <tissue evidence="2">Muscle</tissue>
    </source>
</reference>
<organism evidence="2 3">
    <name type="scientific">Liparis tanakae</name>
    <name type="common">Tanaka's snailfish</name>
    <dbReference type="NCBI Taxonomy" id="230148"/>
    <lineage>
        <taxon>Eukaryota</taxon>
        <taxon>Metazoa</taxon>
        <taxon>Chordata</taxon>
        <taxon>Craniata</taxon>
        <taxon>Vertebrata</taxon>
        <taxon>Euteleostomi</taxon>
        <taxon>Actinopterygii</taxon>
        <taxon>Neopterygii</taxon>
        <taxon>Teleostei</taxon>
        <taxon>Neoteleostei</taxon>
        <taxon>Acanthomorphata</taxon>
        <taxon>Eupercaria</taxon>
        <taxon>Perciformes</taxon>
        <taxon>Cottioidei</taxon>
        <taxon>Cottales</taxon>
        <taxon>Liparidae</taxon>
        <taxon>Liparis</taxon>
    </lineage>
</organism>
<dbReference type="AlphaFoldDB" id="A0A4Z2HDI4"/>
<evidence type="ECO:0000313" key="2">
    <source>
        <dbReference type="EMBL" id="TNN62852.1"/>
    </source>
</evidence>
<accession>A0A4Z2HDI4</accession>
<keyword evidence="3" id="KW-1185">Reference proteome</keyword>
<feature type="compositionally biased region" description="Basic and acidic residues" evidence="1">
    <location>
        <begin position="50"/>
        <end position="59"/>
    </location>
</feature>
<feature type="region of interest" description="Disordered" evidence="1">
    <location>
        <begin position="95"/>
        <end position="140"/>
    </location>
</feature>
<evidence type="ECO:0000313" key="3">
    <source>
        <dbReference type="Proteomes" id="UP000314294"/>
    </source>
</evidence>
<proteinExistence type="predicted"/>
<protein>
    <submittedName>
        <fullName evidence="2">Uncharacterized protein</fullName>
    </submittedName>
</protein>